<keyword evidence="4" id="KW-1185">Reference proteome</keyword>
<dbReference type="InterPro" id="IPR016181">
    <property type="entry name" value="Acyl_CoA_acyltransferase"/>
</dbReference>
<dbReference type="Gene3D" id="3.40.630.30">
    <property type="match status" value="1"/>
</dbReference>
<dbReference type="InParanoid" id="Q5BFC2"/>
<sequence length="496" mass="55605">MKQKAPLLPLPIGVKVSEVFGGFKFTTKDHAQYNSFPPEWTVCLSTKVARPPNSREPETRAFTTPTLENDRLYLSSLSLPSCEDLKPGSASTRIAAMVLWVTFFWYFQEPEPTPDPSEPPHPSTGPNPTGSWHLIIEPRGILSRKDQIVKVERLGVFASKDSSVGLKKDTIELPQMFISQKAFWELDPRVHLFSISSVMPNPGKSYPAPSGSLDSLGVGFPFGAGPNTSGCFMPPYYPPQALQYTYTGDILHPLRPKAYKQGEVFYVRHIQSGKDYLTLRVPVLPTTDEAPRNRPPGESNGSAPGPDLCLDSEQANDLRLVHEWLRTRPQDTALPRPASIDEHESFLEDRMCSQSSFPVMVCWDSAPTGYCELFWVLEDPVGRVLGDAGGFDRGIRCLMGDKNFLEPKQLKRNISSLIHYCWLHDQRTDTVVLECRANNIEYALSTRVLSNPMLTYCSMISTLETIGLSKVDNVKPPSENNIIMRIHRREWLAPVI</sequence>
<dbReference type="Proteomes" id="UP000000560">
    <property type="component" value="Chromosome VIII"/>
</dbReference>
<feature type="compositionally biased region" description="Pro residues" evidence="2">
    <location>
        <begin position="111"/>
        <end position="125"/>
    </location>
</feature>
<dbReference type="STRING" id="227321.Q5BFC2"/>
<protein>
    <submittedName>
        <fullName evidence="3">Uncharacterized protein</fullName>
    </submittedName>
</protein>
<accession>Q5BFC2</accession>
<dbReference type="PANTHER" id="PTHR31438:SF1">
    <property type="entry name" value="LYSINE N-ACYLTRANSFERASE C17G9.06C-RELATED"/>
    <property type="match status" value="1"/>
</dbReference>
<feature type="region of interest" description="Disordered" evidence="2">
    <location>
        <begin position="285"/>
        <end position="308"/>
    </location>
</feature>
<dbReference type="AlphaFoldDB" id="Q5BFC2"/>
<comment type="similarity">
    <text evidence="1">Belongs to the lysine N-acyltransferase MbtK family.</text>
</comment>
<name>Q5BFC2_EMENI</name>
<dbReference type="SUPFAM" id="SSF55729">
    <property type="entry name" value="Acyl-CoA N-acyltransferases (Nat)"/>
    <property type="match status" value="1"/>
</dbReference>
<dbReference type="GeneID" id="2876533"/>
<dbReference type="PANTHER" id="PTHR31438">
    <property type="entry name" value="LYSINE N-ACYLTRANSFERASE C17G9.06C-RELATED"/>
    <property type="match status" value="1"/>
</dbReference>
<dbReference type="OrthoDB" id="448427at2759"/>
<proteinExistence type="inferred from homology"/>
<feature type="region of interest" description="Disordered" evidence="2">
    <location>
        <begin position="111"/>
        <end position="130"/>
    </location>
</feature>
<dbReference type="RefSeq" id="XP_658362.1">
    <property type="nucleotide sequence ID" value="XM_653270.1"/>
</dbReference>
<evidence type="ECO:0000313" key="4">
    <source>
        <dbReference type="Proteomes" id="UP000000560"/>
    </source>
</evidence>
<reference evidence="4" key="1">
    <citation type="journal article" date="2005" name="Nature">
        <title>Sequencing of Aspergillus nidulans and comparative analysis with A. fumigatus and A. oryzae.</title>
        <authorList>
            <person name="Galagan J.E."/>
            <person name="Calvo S.E."/>
            <person name="Cuomo C."/>
            <person name="Ma L.J."/>
            <person name="Wortman J.R."/>
            <person name="Batzoglou S."/>
            <person name="Lee S.I."/>
            <person name="Basturkmen M."/>
            <person name="Spevak C.C."/>
            <person name="Clutterbuck J."/>
            <person name="Kapitonov V."/>
            <person name="Jurka J."/>
            <person name="Scazzocchio C."/>
            <person name="Farman M."/>
            <person name="Butler J."/>
            <person name="Purcell S."/>
            <person name="Harris S."/>
            <person name="Braus G.H."/>
            <person name="Draht O."/>
            <person name="Busch S."/>
            <person name="D'Enfert C."/>
            <person name="Bouchier C."/>
            <person name="Goldman G.H."/>
            <person name="Bell-Pedersen D."/>
            <person name="Griffiths-Jones S."/>
            <person name="Doonan J.H."/>
            <person name="Yu J."/>
            <person name="Vienken K."/>
            <person name="Pain A."/>
            <person name="Freitag M."/>
            <person name="Selker E.U."/>
            <person name="Archer D.B."/>
            <person name="Penalva M.A."/>
            <person name="Oakley B.R."/>
            <person name="Momany M."/>
            <person name="Tanaka T."/>
            <person name="Kumagai T."/>
            <person name="Asai K."/>
            <person name="Machida M."/>
            <person name="Nierman W.C."/>
            <person name="Denning D.W."/>
            <person name="Caddick M."/>
            <person name="Hynes M."/>
            <person name="Paoletti M."/>
            <person name="Fischer R."/>
            <person name="Miller B."/>
            <person name="Dyer P."/>
            <person name="Sachs M.S."/>
            <person name="Osmani S.A."/>
            <person name="Birren B.W."/>
        </authorList>
    </citation>
    <scope>NUCLEOTIDE SEQUENCE [LARGE SCALE GENOMIC DNA]</scope>
    <source>
        <strain evidence="4">FGSC A4 / ATCC 38163 / CBS 112.46 / NRRL 194 / M139</strain>
    </source>
</reference>
<evidence type="ECO:0000256" key="1">
    <source>
        <dbReference type="ARBA" id="ARBA00009893"/>
    </source>
</evidence>
<dbReference type="eggNOG" id="ENOG502RZMI">
    <property type="taxonomic scope" value="Eukaryota"/>
</dbReference>
<dbReference type="GO" id="GO:0016410">
    <property type="term" value="F:N-acyltransferase activity"/>
    <property type="evidence" value="ECO:0000318"/>
    <property type="project" value="GO_Central"/>
</dbReference>
<reference evidence="4" key="2">
    <citation type="journal article" date="2009" name="Fungal Genet. Biol.">
        <title>The 2008 update of the Aspergillus nidulans genome annotation: a community effort.</title>
        <authorList>
            <person name="Wortman J.R."/>
            <person name="Gilsenan J.M."/>
            <person name="Joardar V."/>
            <person name="Deegan J."/>
            <person name="Clutterbuck J."/>
            <person name="Andersen M.R."/>
            <person name="Archer D."/>
            <person name="Bencina M."/>
            <person name="Braus G."/>
            <person name="Coutinho P."/>
            <person name="von Dohren H."/>
            <person name="Doonan J."/>
            <person name="Driessen A.J."/>
            <person name="Durek P."/>
            <person name="Espeso E."/>
            <person name="Fekete E."/>
            <person name="Flipphi M."/>
            <person name="Estrada C.G."/>
            <person name="Geysens S."/>
            <person name="Goldman G."/>
            <person name="de Groot P.W."/>
            <person name="Hansen K."/>
            <person name="Harris S.D."/>
            <person name="Heinekamp T."/>
            <person name="Helmstaedt K."/>
            <person name="Henrissat B."/>
            <person name="Hofmann G."/>
            <person name="Homan T."/>
            <person name="Horio T."/>
            <person name="Horiuchi H."/>
            <person name="James S."/>
            <person name="Jones M."/>
            <person name="Karaffa L."/>
            <person name="Karanyi Z."/>
            <person name="Kato M."/>
            <person name="Keller N."/>
            <person name="Kelly D.E."/>
            <person name="Kiel J.A."/>
            <person name="Kim J.M."/>
            <person name="van der Klei I.J."/>
            <person name="Klis F.M."/>
            <person name="Kovalchuk A."/>
            <person name="Krasevec N."/>
            <person name="Kubicek C.P."/>
            <person name="Liu B."/>
            <person name="Maccabe A."/>
            <person name="Meyer V."/>
            <person name="Mirabito P."/>
            <person name="Miskei M."/>
            <person name="Mos M."/>
            <person name="Mullins J."/>
            <person name="Nelson D.R."/>
            <person name="Nielsen J."/>
            <person name="Oakley B.R."/>
            <person name="Osmani S.A."/>
            <person name="Pakula T."/>
            <person name="Paszewski A."/>
            <person name="Paulsen I."/>
            <person name="Pilsyk S."/>
            <person name="Pocsi I."/>
            <person name="Punt P.J."/>
            <person name="Ram A.F."/>
            <person name="Ren Q."/>
            <person name="Robellet X."/>
            <person name="Robson G."/>
            <person name="Seiboth B."/>
            <person name="van Solingen P."/>
            <person name="Specht T."/>
            <person name="Sun J."/>
            <person name="Taheri-Talesh N."/>
            <person name="Takeshita N."/>
            <person name="Ussery D."/>
            <person name="vanKuyk P.A."/>
            <person name="Visser H."/>
            <person name="van de Vondervoort P.J."/>
            <person name="de Vries R.P."/>
            <person name="Walton J."/>
            <person name="Xiang X."/>
            <person name="Xiong Y."/>
            <person name="Zeng A.P."/>
            <person name="Brandt B.W."/>
            <person name="Cornell M.J."/>
            <person name="van den Hondel C.A."/>
            <person name="Visser J."/>
            <person name="Oliver S.G."/>
            <person name="Turner G."/>
        </authorList>
    </citation>
    <scope>GENOME REANNOTATION</scope>
    <source>
        <strain evidence="4">FGSC A4 / ATCC 38163 / CBS 112.46 / NRRL 194 / M139</strain>
    </source>
</reference>
<dbReference type="VEuPathDB" id="FungiDB:AN0758"/>
<dbReference type="OMA" id="NGAIRHP"/>
<gene>
    <name evidence="3" type="ORF">ANIA_00758</name>
</gene>
<evidence type="ECO:0000313" key="3">
    <source>
        <dbReference type="EMBL" id="CBF88843.1"/>
    </source>
</evidence>
<dbReference type="EMBL" id="BN001308">
    <property type="protein sequence ID" value="CBF88843.1"/>
    <property type="molecule type" value="Genomic_DNA"/>
</dbReference>
<organism evidence="3 4">
    <name type="scientific">Emericella nidulans (strain FGSC A4 / ATCC 38163 / CBS 112.46 / NRRL 194 / M139)</name>
    <name type="common">Aspergillus nidulans</name>
    <dbReference type="NCBI Taxonomy" id="227321"/>
    <lineage>
        <taxon>Eukaryota</taxon>
        <taxon>Fungi</taxon>
        <taxon>Dikarya</taxon>
        <taxon>Ascomycota</taxon>
        <taxon>Pezizomycotina</taxon>
        <taxon>Eurotiomycetes</taxon>
        <taxon>Eurotiomycetidae</taxon>
        <taxon>Eurotiales</taxon>
        <taxon>Aspergillaceae</taxon>
        <taxon>Aspergillus</taxon>
        <taxon>Aspergillus subgen. Nidulantes</taxon>
    </lineage>
</organism>
<accession>C8VQX5</accession>
<dbReference type="HOGENOM" id="CLU_027095_1_0_1"/>
<evidence type="ECO:0000256" key="2">
    <source>
        <dbReference type="SAM" id="MobiDB-lite"/>
    </source>
</evidence>
<dbReference type="Pfam" id="PF13523">
    <property type="entry name" value="Acetyltransf_8"/>
    <property type="match status" value="1"/>
</dbReference>
<dbReference type="KEGG" id="ani:ANIA_00758"/>